<organism evidence="1 2">
    <name type="scientific">Actinoplanes utahensis</name>
    <dbReference type="NCBI Taxonomy" id="1869"/>
    <lineage>
        <taxon>Bacteria</taxon>
        <taxon>Bacillati</taxon>
        <taxon>Actinomycetota</taxon>
        <taxon>Actinomycetes</taxon>
        <taxon>Micromonosporales</taxon>
        <taxon>Micromonosporaceae</taxon>
        <taxon>Actinoplanes</taxon>
    </lineage>
</organism>
<dbReference type="AlphaFoldDB" id="A0A0A6ULY8"/>
<sequence length="160" mass="16784">MQEHVPVLNQYPVTAVLPDSFADLSLRDTAAGEKAARRLAEQLQEAGADGDGFAGVYTDARGKRVTVFGVTGLRLTPGSDLDGQLSRLSESLGLTNVQAYDVGEFGAHQQCGTGRLDGTSVVACGWADHGSLATVLLTRRSLDESAGLVTRLRDTVLAPA</sequence>
<evidence type="ECO:0000313" key="1">
    <source>
        <dbReference type="EMBL" id="KHD76098.1"/>
    </source>
</evidence>
<evidence type="ECO:0000313" key="2">
    <source>
        <dbReference type="Proteomes" id="UP000054537"/>
    </source>
</evidence>
<keyword evidence="2" id="KW-1185">Reference proteome</keyword>
<dbReference type="EMBL" id="JRTT01000021">
    <property type="protein sequence ID" value="KHD76098.1"/>
    <property type="molecule type" value="Genomic_DNA"/>
</dbReference>
<name>A0A0A6ULY8_ACTUT</name>
<dbReference type="Proteomes" id="UP000054537">
    <property type="component" value="Unassembled WGS sequence"/>
</dbReference>
<dbReference type="eggNOG" id="ENOG5032H3V">
    <property type="taxonomic scope" value="Bacteria"/>
</dbReference>
<reference evidence="1 2" key="1">
    <citation type="submission" date="2014-10" db="EMBL/GenBank/DDBJ databases">
        <title>Draft genome sequence of Actinoplanes utahensis NRRL 12052.</title>
        <authorList>
            <person name="Velasco-Bucheli B."/>
            <person name="del Cerro C."/>
            <person name="Hormigo D."/>
            <person name="Garcia J.L."/>
            <person name="Acebal C."/>
            <person name="Arroyo M."/>
            <person name="de la Mata I."/>
        </authorList>
    </citation>
    <scope>NUCLEOTIDE SEQUENCE [LARGE SCALE GENOMIC DNA]</scope>
    <source>
        <strain evidence="1 2">NRRL 12052</strain>
    </source>
</reference>
<protein>
    <submittedName>
        <fullName evidence="1">Uncharacterized protein</fullName>
    </submittedName>
</protein>
<proteinExistence type="predicted"/>
<gene>
    <name evidence="1" type="ORF">MB27_19585</name>
</gene>
<accession>A0A0A6ULY8</accession>
<comment type="caution">
    <text evidence="1">The sequence shown here is derived from an EMBL/GenBank/DDBJ whole genome shotgun (WGS) entry which is preliminary data.</text>
</comment>